<comment type="caution">
    <text evidence="1">The sequence shown here is derived from an EMBL/GenBank/DDBJ whole genome shotgun (WGS) entry which is preliminary data.</text>
</comment>
<dbReference type="Proteomes" id="UP001054837">
    <property type="component" value="Unassembled WGS sequence"/>
</dbReference>
<evidence type="ECO:0000313" key="2">
    <source>
        <dbReference type="Proteomes" id="UP001054837"/>
    </source>
</evidence>
<proteinExistence type="predicted"/>
<accession>A0AAV4THZ6</accession>
<organism evidence="1 2">
    <name type="scientific">Caerostris darwini</name>
    <dbReference type="NCBI Taxonomy" id="1538125"/>
    <lineage>
        <taxon>Eukaryota</taxon>
        <taxon>Metazoa</taxon>
        <taxon>Ecdysozoa</taxon>
        <taxon>Arthropoda</taxon>
        <taxon>Chelicerata</taxon>
        <taxon>Arachnida</taxon>
        <taxon>Araneae</taxon>
        <taxon>Araneomorphae</taxon>
        <taxon>Entelegynae</taxon>
        <taxon>Araneoidea</taxon>
        <taxon>Araneidae</taxon>
        <taxon>Caerostris</taxon>
    </lineage>
</organism>
<protein>
    <submittedName>
        <fullName evidence="1">Uncharacterized protein</fullName>
    </submittedName>
</protein>
<dbReference type="AlphaFoldDB" id="A0AAV4THZ6"/>
<gene>
    <name evidence="1" type="ORF">CDAR_564671</name>
</gene>
<name>A0AAV4THZ6_9ARAC</name>
<reference evidence="1 2" key="1">
    <citation type="submission" date="2021-06" db="EMBL/GenBank/DDBJ databases">
        <title>Caerostris darwini draft genome.</title>
        <authorList>
            <person name="Kono N."/>
            <person name="Arakawa K."/>
        </authorList>
    </citation>
    <scope>NUCLEOTIDE SEQUENCE [LARGE SCALE GENOMIC DNA]</scope>
</reference>
<dbReference type="EMBL" id="BPLQ01009655">
    <property type="protein sequence ID" value="GIY45730.1"/>
    <property type="molecule type" value="Genomic_DNA"/>
</dbReference>
<keyword evidence="2" id="KW-1185">Reference proteome</keyword>
<evidence type="ECO:0000313" key="1">
    <source>
        <dbReference type="EMBL" id="GIY45730.1"/>
    </source>
</evidence>
<sequence length="118" mass="13565">MYGVIGSPPPPEELVEKMDSYDNLRIRKVQRESSHGNNKLYPKQPEYQRCDKKQNCSRVPKVEYGRGPNIRCDITYKISTTQNNRKPALSGVPSKSTWAIQSTWADSFLYDTIAVRLE</sequence>